<dbReference type="PANTHER" id="PTHR43434">
    <property type="entry name" value="PHOSPHOGLYCOLATE PHOSPHATASE"/>
    <property type="match status" value="1"/>
</dbReference>
<evidence type="ECO:0000256" key="1">
    <source>
        <dbReference type="ARBA" id="ARBA00000830"/>
    </source>
</evidence>
<dbReference type="InterPro" id="IPR006439">
    <property type="entry name" value="HAD-SF_hydro_IA"/>
</dbReference>
<dbReference type="Pfam" id="PF00702">
    <property type="entry name" value="Hydrolase"/>
    <property type="match status" value="1"/>
</dbReference>
<dbReference type="InterPro" id="IPR023214">
    <property type="entry name" value="HAD_sf"/>
</dbReference>
<dbReference type="NCBIfam" id="TIGR01549">
    <property type="entry name" value="HAD-SF-IA-v1"/>
    <property type="match status" value="1"/>
</dbReference>
<sequence length="215" mass="23279">MKHVYLFDIDGTLVSAQGMGGKAFRRAVSEILQYELAWQTRDFAGMTDAGLFRRALSEKGLPHDETTISALANLYHDYLGKNLAEKPALVLPGAEKLVRQFASQSGIHIGLLTGNTRRGSELKLAGLWQNFGFGFYGDDHAVRTDLGIYAREQISAKFGEHVEITIIGDTPNDIACARAAGARCVAVATGAYSADELSEADEVIADLTAWPAVFN</sequence>
<dbReference type="SFLD" id="SFLDG01129">
    <property type="entry name" value="C1.5:_HAD__Beta-PGM__Phosphata"/>
    <property type="match status" value="1"/>
</dbReference>
<reference evidence="5 6" key="1">
    <citation type="submission" date="2012-06" db="EMBL/GenBank/DDBJ databases">
        <title>The complete chromosome of genome of Turneriella parva DSM 21527.</title>
        <authorList>
            <consortium name="US DOE Joint Genome Institute (JGI-PGF)"/>
            <person name="Lucas S."/>
            <person name="Han J."/>
            <person name="Lapidus A."/>
            <person name="Bruce D."/>
            <person name="Goodwin L."/>
            <person name="Pitluck S."/>
            <person name="Peters L."/>
            <person name="Kyrpides N."/>
            <person name="Mavromatis K."/>
            <person name="Ivanova N."/>
            <person name="Mikhailova N."/>
            <person name="Chertkov O."/>
            <person name="Detter J.C."/>
            <person name="Tapia R."/>
            <person name="Han C."/>
            <person name="Land M."/>
            <person name="Hauser L."/>
            <person name="Markowitz V."/>
            <person name="Cheng J.-F."/>
            <person name="Hugenholtz P."/>
            <person name="Woyke T."/>
            <person name="Wu D."/>
            <person name="Gronow S."/>
            <person name="Wellnitz S."/>
            <person name="Brambilla E."/>
            <person name="Klenk H.-P."/>
            <person name="Eisen J.A."/>
        </authorList>
    </citation>
    <scope>NUCLEOTIDE SEQUENCE [LARGE SCALE GENOMIC DNA]</scope>
    <source>
        <strain evidence="6">ATCC BAA-1111 / DSM 21527 / NCTC 11395 / H</strain>
    </source>
</reference>
<evidence type="ECO:0000256" key="2">
    <source>
        <dbReference type="ARBA" id="ARBA00004818"/>
    </source>
</evidence>
<evidence type="ECO:0000256" key="3">
    <source>
        <dbReference type="ARBA" id="ARBA00006171"/>
    </source>
</evidence>
<dbReference type="Gene3D" id="3.40.50.1000">
    <property type="entry name" value="HAD superfamily/HAD-like"/>
    <property type="match status" value="1"/>
</dbReference>
<comment type="pathway">
    <text evidence="2">Organic acid metabolism; glycolate biosynthesis; glycolate from 2-phosphoglycolate: step 1/1.</text>
</comment>
<dbReference type="PANTHER" id="PTHR43434:SF1">
    <property type="entry name" value="PHOSPHOGLYCOLATE PHOSPHATASE"/>
    <property type="match status" value="1"/>
</dbReference>
<comment type="catalytic activity">
    <reaction evidence="1">
        <text>2-phosphoglycolate + H2O = glycolate + phosphate</text>
        <dbReference type="Rhea" id="RHEA:14369"/>
        <dbReference type="ChEBI" id="CHEBI:15377"/>
        <dbReference type="ChEBI" id="CHEBI:29805"/>
        <dbReference type="ChEBI" id="CHEBI:43474"/>
        <dbReference type="ChEBI" id="CHEBI:58033"/>
        <dbReference type="EC" id="3.1.3.18"/>
    </reaction>
</comment>
<dbReference type="STRING" id="869212.Turpa_2681"/>
<comment type="similarity">
    <text evidence="3">Belongs to the HAD-like hydrolase superfamily. CbbY/CbbZ/Gph/YieH family.</text>
</comment>
<dbReference type="KEGG" id="tpx:Turpa_2681"/>
<dbReference type="InterPro" id="IPR023198">
    <property type="entry name" value="PGP-like_dom2"/>
</dbReference>
<name>I4B7R3_TURPD</name>
<protein>
    <recommendedName>
        <fullName evidence="4">phosphoglycolate phosphatase</fullName>
        <ecNumber evidence="4">3.1.3.18</ecNumber>
    </recommendedName>
</protein>
<dbReference type="SUPFAM" id="SSF56784">
    <property type="entry name" value="HAD-like"/>
    <property type="match status" value="1"/>
</dbReference>
<keyword evidence="5" id="KW-0378">Hydrolase</keyword>
<organism evidence="5 6">
    <name type="scientific">Turneriella parva (strain ATCC BAA-1111 / DSM 21527 / NCTC 11395 / H)</name>
    <name type="common">Leptospira parva</name>
    <dbReference type="NCBI Taxonomy" id="869212"/>
    <lineage>
        <taxon>Bacteria</taxon>
        <taxon>Pseudomonadati</taxon>
        <taxon>Spirochaetota</taxon>
        <taxon>Spirochaetia</taxon>
        <taxon>Leptospirales</taxon>
        <taxon>Leptospiraceae</taxon>
        <taxon>Turneriella</taxon>
    </lineage>
</organism>
<dbReference type="Gene3D" id="1.10.150.240">
    <property type="entry name" value="Putative phosphatase, domain 2"/>
    <property type="match status" value="1"/>
</dbReference>
<gene>
    <name evidence="5" type="ordered locus">Turpa_2681</name>
</gene>
<dbReference type="EMBL" id="CP002959">
    <property type="protein sequence ID" value="AFM13320.1"/>
    <property type="molecule type" value="Genomic_DNA"/>
</dbReference>
<dbReference type="HOGENOM" id="CLU_045011_18_0_12"/>
<dbReference type="RefSeq" id="WP_014803822.1">
    <property type="nucleotide sequence ID" value="NC_018020.1"/>
</dbReference>
<dbReference type="GO" id="GO:0006281">
    <property type="term" value="P:DNA repair"/>
    <property type="evidence" value="ECO:0007669"/>
    <property type="project" value="TreeGrafter"/>
</dbReference>
<dbReference type="EC" id="3.1.3.18" evidence="4"/>
<accession>I4B7R3</accession>
<proteinExistence type="inferred from homology"/>
<dbReference type="AlphaFoldDB" id="I4B7R3"/>
<dbReference type="InterPro" id="IPR050155">
    <property type="entry name" value="HAD-like_hydrolase_sf"/>
</dbReference>
<dbReference type="SFLD" id="SFLDS00003">
    <property type="entry name" value="Haloacid_Dehalogenase"/>
    <property type="match status" value="1"/>
</dbReference>
<evidence type="ECO:0000256" key="4">
    <source>
        <dbReference type="ARBA" id="ARBA00013078"/>
    </source>
</evidence>
<dbReference type="Proteomes" id="UP000006048">
    <property type="component" value="Chromosome"/>
</dbReference>
<dbReference type="GO" id="GO:0008967">
    <property type="term" value="F:phosphoglycolate phosphatase activity"/>
    <property type="evidence" value="ECO:0007669"/>
    <property type="project" value="UniProtKB-EC"/>
</dbReference>
<keyword evidence="6" id="KW-1185">Reference proteome</keyword>
<dbReference type="InterPro" id="IPR036412">
    <property type="entry name" value="HAD-like_sf"/>
</dbReference>
<evidence type="ECO:0000313" key="6">
    <source>
        <dbReference type="Proteomes" id="UP000006048"/>
    </source>
</evidence>
<evidence type="ECO:0000313" key="5">
    <source>
        <dbReference type="EMBL" id="AFM13320.1"/>
    </source>
</evidence>
<dbReference type="OrthoDB" id="9781769at2"/>